<comment type="catalytic activity">
    <reaction evidence="12">
        <text>a beta-D-glucuronoside + H2O = D-glucuronate + an alcohol</text>
        <dbReference type="Rhea" id="RHEA:17633"/>
        <dbReference type="ChEBI" id="CHEBI:15377"/>
        <dbReference type="ChEBI" id="CHEBI:30879"/>
        <dbReference type="ChEBI" id="CHEBI:58720"/>
        <dbReference type="ChEBI" id="CHEBI:83411"/>
        <dbReference type="EC" id="3.2.1.31"/>
    </reaction>
</comment>
<dbReference type="FunFam" id="2.60.120.260:FF:000027">
    <property type="entry name" value="Beta-glucuronidase"/>
    <property type="match status" value="1"/>
</dbReference>
<evidence type="ECO:0000313" key="16">
    <source>
        <dbReference type="EMBL" id="CAD7640916.1"/>
    </source>
</evidence>
<feature type="domain" description="Glycoside hydrolase family 2 catalytic" evidence="14">
    <location>
        <begin position="656"/>
        <end position="798"/>
    </location>
</feature>
<evidence type="ECO:0000256" key="12">
    <source>
        <dbReference type="RuleBase" id="RU361154"/>
    </source>
</evidence>
<dbReference type="InterPro" id="IPR006103">
    <property type="entry name" value="Glyco_hydro_2_cat"/>
</dbReference>
<reference evidence="16" key="1">
    <citation type="submission" date="2020-11" db="EMBL/GenBank/DDBJ databases">
        <authorList>
            <person name="Tran Van P."/>
        </authorList>
    </citation>
    <scope>NUCLEOTIDE SEQUENCE</scope>
</reference>
<feature type="domain" description="Glycoside hydrolase family 2 catalytic" evidence="14">
    <location>
        <begin position="527"/>
        <end position="644"/>
    </location>
</feature>
<feature type="domain" description="Glycoside hydrolase family 2 catalytic" evidence="14">
    <location>
        <begin position="1095"/>
        <end position="1321"/>
    </location>
</feature>
<dbReference type="InterPro" id="IPR036156">
    <property type="entry name" value="Beta-gal/glucu_dom_sf"/>
</dbReference>
<dbReference type="FunFam" id="3.20.20.80:FF:000029">
    <property type="entry name" value="Beta-glucuronidase"/>
    <property type="match status" value="1"/>
</dbReference>
<evidence type="ECO:0000256" key="4">
    <source>
        <dbReference type="ARBA" id="ARBA00011881"/>
    </source>
</evidence>
<dbReference type="EMBL" id="OC915546">
    <property type="protein sequence ID" value="CAD7640916.1"/>
    <property type="molecule type" value="Genomic_DNA"/>
</dbReference>
<dbReference type="EC" id="3.2.1.31" evidence="5 12"/>
<dbReference type="Pfam" id="PF02836">
    <property type="entry name" value="Glyco_hydro_2_C"/>
    <property type="match status" value="5"/>
</dbReference>
<dbReference type="Pfam" id="PF00703">
    <property type="entry name" value="Glyco_hydro_2"/>
    <property type="match status" value="3"/>
</dbReference>
<evidence type="ECO:0000256" key="9">
    <source>
        <dbReference type="ARBA" id="ARBA00023180"/>
    </source>
</evidence>
<keyword evidence="7" id="KW-0732">Signal</keyword>
<dbReference type="GO" id="GO:0005764">
    <property type="term" value="C:lysosome"/>
    <property type="evidence" value="ECO:0007669"/>
    <property type="project" value="UniProtKB-SubCell"/>
</dbReference>
<dbReference type="InterPro" id="IPR017853">
    <property type="entry name" value="GH"/>
</dbReference>
<evidence type="ECO:0000256" key="2">
    <source>
        <dbReference type="ARBA" id="ARBA00004371"/>
    </source>
</evidence>
<dbReference type="OrthoDB" id="408532at2759"/>
<evidence type="ECO:0000256" key="11">
    <source>
        <dbReference type="ARBA" id="ARBA00023295"/>
    </source>
</evidence>
<evidence type="ECO:0000256" key="3">
    <source>
        <dbReference type="ARBA" id="ARBA00007401"/>
    </source>
</evidence>
<dbReference type="PROSITE" id="PS00719">
    <property type="entry name" value="GLYCOSYL_HYDROL_F2_1"/>
    <property type="match status" value="3"/>
</dbReference>
<evidence type="ECO:0000256" key="6">
    <source>
        <dbReference type="ARBA" id="ARBA00016205"/>
    </source>
</evidence>
<comment type="subcellular location">
    <subcellularLocation>
        <location evidence="2">Lysosome</location>
    </subcellularLocation>
</comment>
<evidence type="ECO:0000313" key="17">
    <source>
        <dbReference type="Proteomes" id="UP000728032"/>
    </source>
</evidence>
<feature type="domain" description="Glycoside hydrolase family 2 catalytic" evidence="14">
    <location>
        <begin position="4"/>
        <end position="191"/>
    </location>
</feature>
<feature type="domain" description="Glycoside hydrolase family 2 immunoglobulin-like beta-sandwich" evidence="13">
    <location>
        <begin position="426"/>
        <end position="525"/>
    </location>
</feature>
<dbReference type="NCBIfam" id="NF007538">
    <property type="entry name" value="PRK10150.1"/>
    <property type="match status" value="2"/>
</dbReference>
<evidence type="ECO:0000256" key="8">
    <source>
        <dbReference type="ARBA" id="ARBA00022801"/>
    </source>
</evidence>
<feature type="domain" description="Glycosyl hydrolases family 2 sugar binding" evidence="15">
    <location>
        <begin position="810"/>
        <end position="991"/>
    </location>
</feature>
<dbReference type="InterPro" id="IPR023232">
    <property type="entry name" value="Glyco_hydro_2_AS"/>
</dbReference>
<proteinExistence type="inferred from homology"/>
<dbReference type="GO" id="GO:0005975">
    <property type="term" value="P:carbohydrate metabolic process"/>
    <property type="evidence" value="ECO:0007669"/>
    <property type="project" value="InterPro"/>
</dbReference>
<dbReference type="InterPro" id="IPR006101">
    <property type="entry name" value="Glyco_hydro_2"/>
</dbReference>
<dbReference type="Gene3D" id="2.60.120.260">
    <property type="entry name" value="Galactose-binding domain-like"/>
    <property type="match status" value="4"/>
</dbReference>
<dbReference type="Gene3D" id="3.20.20.80">
    <property type="entry name" value="Glycosidases"/>
    <property type="match status" value="6"/>
</dbReference>
<dbReference type="Pfam" id="PF02837">
    <property type="entry name" value="Glyco_hydro_2_N"/>
    <property type="match status" value="3"/>
</dbReference>
<feature type="domain" description="Glycosyl hydrolases family 2 sugar binding" evidence="15">
    <location>
        <begin position="214"/>
        <end position="423"/>
    </location>
</feature>
<dbReference type="InterPro" id="IPR006104">
    <property type="entry name" value="Glyco_hydro_2_N"/>
</dbReference>
<dbReference type="GO" id="GO:0005615">
    <property type="term" value="C:extracellular space"/>
    <property type="evidence" value="ECO:0007669"/>
    <property type="project" value="TreeGrafter"/>
</dbReference>
<keyword evidence="10 12" id="KW-0458">Lysosome</keyword>
<feature type="domain" description="Glycoside hydrolase family 2 immunoglobulin-like beta-sandwich" evidence="13">
    <location>
        <begin position="1562"/>
        <end position="1661"/>
    </location>
</feature>
<dbReference type="EMBL" id="CAJPVJ010000721">
    <property type="protein sequence ID" value="CAG2163240.1"/>
    <property type="molecule type" value="Genomic_DNA"/>
</dbReference>
<comment type="activity regulation">
    <text evidence="12">Inhibited by L-aspartic acid.</text>
</comment>
<evidence type="ECO:0000256" key="1">
    <source>
        <dbReference type="ARBA" id="ARBA00003025"/>
    </source>
</evidence>
<sequence length="1978" mass="225910">MSDKPEAGDYFKKVSAHARSLDKTRPITGAIDADYKTDQMSQSLDVLMINRYYGWYSDCGYPQVIEKQVNTEFNNWYNTHKKPIMIAEYGADTLAGIHMEPSYVFSEDYESEFLMNYHKAFDGLRKEGFFVGELVWNFADFMTGQSHQPKPATQTSDGGTDRVIGNRKGIFTRERQPKAAARLLRCRYWNLAPLNLWSVSTALYPRESETRDLKLLDGFWNFRVITVDEDQNVGFTDKWYTKPLTGDVIPMPVPSSYNDITQSRYLRDYAGWVWYDSSFFVPQEWKDSSVVLNFGGANYETIVYVNGKNVMNHTGGHLPFEAYVTDGLNYGESNRITVALSNVLTQETIPQEYVTNGLNYGESNRITVALSNVLTQETIPQGLVAYKNDTKGLYPKGFYITKTNFDFFNYAGIHRHVTLYALPKDHINDITVTTDIKDTKTGIINYSVTHSDQTSKAECVVDVLDKNGKVVSSGKGYSGSITIENAIFWWPYTVDPNPGYQYTLKVSLTESGKTTDVYYQKVGIRTVKATEKEFLINGKSFYFTGFGKHEDENIRGKGLDLAMMAKDFNLIKWIGANSFRTSHYPYSEELMDMADEEGIVVIDECPAVELASFDDVLLKQHLVTITEMIQRDKNSKTGHQWSCGPLLMNQVQINPQQKTISRKYYGWYSDCGYPQVIEKQVTTDFNNWYNQHKKPIMISEYGADTLAGIHMEPSYVFSEDYESEFLMNYHKAFDGLRKEGFFVGELVWNFADFMTGQSHQPNPPTQTSDGGTDRIIGNRKGIFTRERQPKAAARLLRTALYPRESETRDLRLLDGFWNFRVIPLEKDQNIGFTEKWYTKPLQESGEVMSMPVPSSYNDITQNRFIRDYAGWVWYDRTFFVPNIWKSKSVTLHFGSAHYETVVYLNGENVLNHTGGHVPFQAYVTQNLKYGENNIITVAINNILSTTTIPQGGVNYKTDETKYPKGFYETKTNFDFFNYAGIHRHVSLYALPKDHINDITITTDIKDKTGIINYSVTHSDQTSKAECVVDVLDKTGKVVSSGTKGLTGSISIPNAILWWPYTVDKDPGYQYTLKVSLTESEKTTDIYYQKVGIRTVKATEKEFLINGKPFYFTGFGKHEDSNIRGKGLDLPIMAKDFNLIKWIGANSFRTSHYPYSEELMDMADEEGIVVIDECPAVGLAFKNESKDPKANDPLLKQHKQTITEMIQRDKNRPSVVMWSIANEPGSERPEAKNYFKQIADHTKSLDSRPITGACNKDYKVDNMALVIDVLMINRYWGWYQDTGYVQSIEKNLVSDFSNWFDTHKKPIMISEYGADTVAGLHMKNLVSDFSNWFDTHKKPIMISEYGADTVAGLHMDPPFVWSEDYQSELFKEFFKAFDELRAKGFFVGELIWNFADFMTGESTSRLIGNRKGIFSRERQPKAAARTGDVIPMPVPSSFNDITQSRFIRDYAGWVWYDLSFFVPQEWKDKSVTLRFGSAHYQTNVYLNGENVLNHTGGHLPFETYATKVLKYGENNLITVAINNILSATTIPQGSVTYKNDTKLFPKGFYETKTNFDFYNYADHISDITVTTDIKDTKTGVIEYSVLHSEQTSKAECSVDVFDKKGTKVASGTGYTGTITIPNATFWWPYTVDPNPGYLYTLKVSLTDGGKVTDIYYQKVGIRTIKATEKEFLINGKPFYFRGFGKHEDANIRGKGLDLPIIAKDFNLIKWIGANSFRTSHYPYSEELMDMADEEGIVVIDECPAVGLNAFNDALLKQHLVTITEMIQRDKNRPSVVMWSIANEPQSAKKEAEDYFKKVSAHARSLDKTRPITAAINQDYSNDKMSQSLDVLMINRYYGWYSDTGYLEVIEKQLTTNFINWYNTHKKPIMISEYGADTLAGLHQDPAYVFSEDYESEFLMDYHKAFDTLIAQGFFVGEHIWNFADFMTDQTISRVIGNRKGIFTRERQPKAGARILRCRYWNLAPLKPQQHSGLSYCPVV</sequence>
<evidence type="ECO:0000256" key="10">
    <source>
        <dbReference type="ARBA" id="ARBA00023228"/>
    </source>
</evidence>
<feature type="domain" description="Glycoside hydrolase family 2 immunoglobulin-like beta-sandwich" evidence="13">
    <location>
        <begin position="994"/>
        <end position="1093"/>
    </location>
</feature>
<dbReference type="PRINTS" id="PR00132">
    <property type="entry name" value="GLHYDRLASE2"/>
</dbReference>
<keyword evidence="9" id="KW-0325">Glycoprotein</keyword>
<dbReference type="GO" id="GO:0019391">
    <property type="term" value="P:glucuronoside catabolic process"/>
    <property type="evidence" value="ECO:0007669"/>
    <property type="project" value="TreeGrafter"/>
</dbReference>
<dbReference type="PROSITE" id="PS00608">
    <property type="entry name" value="GLYCOSYL_HYDROL_F2_2"/>
    <property type="match status" value="2"/>
</dbReference>
<keyword evidence="8 12" id="KW-0378">Hydrolase</keyword>
<evidence type="ECO:0000256" key="7">
    <source>
        <dbReference type="ARBA" id="ARBA00022729"/>
    </source>
</evidence>
<accession>A0A7R9LFT3</accession>
<evidence type="ECO:0000259" key="14">
    <source>
        <dbReference type="Pfam" id="PF02836"/>
    </source>
</evidence>
<dbReference type="FunFam" id="3.20.20.80:FF:000080">
    <property type="entry name" value="Beta-glucuronidase UidA"/>
    <property type="match status" value="1"/>
</dbReference>
<evidence type="ECO:0000259" key="13">
    <source>
        <dbReference type="Pfam" id="PF00703"/>
    </source>
</evidence>
<comment type="function">
    <text evidence="1 12">Plays an important role in the degradation of dermatan and keratan sulfates.</text>
</comment>
<organism evidence="16">
    <name type="scientific">Oppiella nova</name>
    <dbReference type="NCBI Taxonomy" id="334625"/>
    <lineage>
        <taxon>Eukaryota</taxon>
        <taxon>Metazoa</taxon>
        <taxon>Ecdysozoa</taxon>
        <taxon>Arthropoda</taxon>
        <taxon>Chelicerata</taxon>
        <taxon>Arachnida</taxon>
        <taxon>Acari</taxon>
        <taxon>Acariformes</taxon>
        <taxon>Sarcoptiformes</taxon>
        <taxon>Oribatida</taxon>
        <taxon>Brachypylina</taxon>
        <taxon>Oppioidea</taxon>
        <taxon>Oppiidae</taxon>
        <taxon>Oppiella</taxon>
    </lineage>
</organism>
<dbReference type="GO" id="GO:0030246">
    <property type="term" value="F:carbohydrate binding"/>
    <property type="evidence" value="ECO:0007669"/>
    <property type="project" value="TreeGrafter"/>
</dbReference>
<dbReference type="InterPro" id="IPR013783">
    <property type="entry name" value="Ig-like_fold"/>
</dbReference>
<comment type="subunit">
    <text evidence="4 12">Homotetramer.</text>
</comment>
<gene>
    <name evidence="16" type="ORF">ONB1V03_LOCUS2824</name>
</gene>
<dbReference type="SUPFAM" id="SSF49303">
    <property type="entry name" value="beta-Galactosidase/glucuronidase domain"/>
    <property type="match status" value="3"/>
</dbReference>
<dbReference type="InterPro" id="IPR023230">
    <property type="entry name" value="Glyco_hydro_2_CS"/>
</dbReference>
<evidence type="ECO:0000259" key="15">
    <source>
        <dbReference type="Pfam" id="PF02837"/>
    </source>
</evidence>
<keyword evidence="11 12" id="KW-0326">Glycosidase</keyword>
<keyword evidence="17" id="KW-1185">Reference proteome</keyword>
<comment type="similarity">
    <text evidence="3 12">Belongs to the glycosyl hydrolase 2 family.</text>
</comment>
<evidence type="ECO:0000256" key="5">
    <source>
        <dbReference type="ARBA" id="ARBA00012761"/>
    </source>
</evidence>
<dbReference type="SUPFAM" id="SSF51445">
    <property type="entry name" value="(Trans)glycosidases"/>
    <property type="match status" value="5"/>
</dbReference>
<dbReference type="Proteomes" id="UP000728032">
    <property type="component" value="Unassembled WGS sequence"/>
</dbReference>
<dbReference type="PANTHER" id="PTHR10066">
    <property type="entry name" value="BETA-GLUCURONIDASE"/>
    <property type="match status" value="1"/>
</dbReference>
<dbReference type="SUPFAM" id="SSF49785">
    <property type="entry name" value="Galactose-binding domain-like"/>
    <property type="match status" value="4"/>
</dbReference>
<dbReference type="Gene3D" id="2.60.40.10">
    <property type="entry name" value="Immunoglobulins"/>
    <property type="match status" value="3"/>
</dbReference>
<dbReference type="PANTHER" id="PTHR10066:SF67">
    <property type="entry name" value="BETA-GLUCURONIDASE"/>
    <property type="match status" value="1"/>
</dbReference>
<protein>
    <recommendedName>
        <fullName evidence="6 12">Beta-glucuronidase</fullName>
        <ecNumber evidence="5 12">3.2.1.31</ecNumber>
    </recommendedName>
</protein>
<feature type="domain" description="Glycoside hydrolase family 2 catalytic" evidence="14">
    <location>
        <begin position="1664"/>
        <end position="1961"/>
    </location>
</feature>
<dbReference type="InterPro" id="IPR006102">
    <property type="entry name" value="Ig-like_GH2"/>
</dbReference>
<name>A0A7R9LFT3_9ACAR</name>
<dbReference type="InterPro" id="IPR008979">
    <property type="entry name" value="Galactose-bd-like_sf"/>
</dbReference>
<feature type="domain" description="Glycosyl hydrolases family 2 sugar binding" evidence="15">
    <location>
        <begin position="1443"/>
        <end position="1524"/>
    </location>
</feature>
<dbReference type="FunFam" id="2.60.40.10:FF:000628">
    <property type="entry name" value="Beta-glucuronidase"/>
    <property type="match status" value="3"/>
</dbReference>
<dbReference type="GO" id="GO:0004566">
    <property type="term" value="F:beta-glucuronidase activity"/>
    <property type="evidence" value="ECO:0007669"/>
    <property type="project" value="UniProtKB-EC"/>
</dbReference>